<reference evidence="2 3" key="1">
    <citation type="submission" date="2020-02" db="EMBL/GenBank/DDBJ databases">
        <title>Whole genome PO2S7.</title>
        <authorList>
            <person name="Singha K.M."/>
        </authorList>
    </citation>
    <scope>NUCLEOTIDE SEQUENCE [LARGE SCALE GENOMIC DNA]</scope>
    <source>
        <strain evidence="2 3">PO2S7</strain>
    </source>
</reference>
<name>A0A6G9RK95_9ENTR</name>
<accession>A0A6G9RK95</accession>
<feature type="domain" description="Carrier" evidence="1">
    <location>
        <begin position="6"/>
        <end position="81"/>
    </location>
</feature>
<dbReference type="Pfam" id="PF00550">
    <property type="entry name" value="PP-binding"/>
    <property type="match status" value="1"/>
</dbReference>
<evidence type="ECO:0000313" key="2">
    <source>
        <dbReference type="EMBL" id="QIR27168.1"/>
    </source>
</evidence>
<evidence type="ECO:0000313" key="3">
    <source>
        <dbReference type="Proteomes" id="UP000503580"/>
    </source>
</evidence>
<dbReference type="InterPro" id="IPR036736">
    <property type="entry name" value="ACP-like_sf"/>
</dbReference>
<dbReference type="SUPFAM" id="SSF47336">
    <property type="entry name" value="ACP-like"/>
    <property type="match status" value="1"/>
</dbReference>
<sequence>MRKIEQNVVGTVNNIIAQALCCDIEQVTKDKDMYYDLLADSLAMIDIFVALEQTYSIAYTEEDITKIERVEDIYHFVNVHI</sequence>
<dbReference type="AlphaFoldDB" id="A0A6G9RK95"/>
<proteinExistence type="predicted"/>
<dbReference type="KEGG" id="kgn:GY169_10310"/>
<dbReference type="Gene3D" id="1.10.1200.10">
    <property type="entry name" value="ACP-like"/>
    <property type="match status" value="1"/>
</dbReference>
<keyword evidence="3" id="KW-1185">Reference proteome</keyword>
<dbReference type="Proteomes" id="UP000503580">
    <property type="component" value="Chromosome"/>
</dbReference>
<gene>
    <name evidence="2" type="ORF">GY169_10310</name>
</gene>
<dbReference type="RefSeq" id="WP_167575688.1">
    <property type="nucleotide sequence ID" value="NZ_CP050321.1"/>
</dbReference>
<dbReference type="EMBL" id="CP050321">
    <property type="protein sequence ID" value="QIR27168.1"/>
    <property type="molecule type" value="Genomic_DNA"/>
</dbReference>
<organism evidence="2 3">
    <name type="scientific">Kluyvera genomosp. 3</name>
    <dbReference type="NCBI Taxonomy" id="2774055"/>
    <lineage>
        <taxon>Bacteria</taxon>
        <taxon>Pseudomonadati</taxon>
        <taxon>Pseudomonadota</taxon>
        <taxon>Gammaproteobacteria</taxon>
        <taxon>Enterobacterales</taxon>
        <taxon>Enterobacteriaceae</taxon>
        <taxon>Kluyvera</taxon>
    </lineage>
</organism>
<dbReference type="InterPro" id="IPR009081">
    <property type="entry name" value="PP-bd_ACP"/>
</dbReference>
<protein>
    <submittedName>
        <fullName evidence="2">Acyl carrier protein</fullName>
    </submittedName>
</protein>
<dbReference type="PROSITE" id="PS50075">
    <property type="entry name" value="CARRIER"/>
    <property type="match status" value="1"/>
</dbReference>
<evidence type="ECO:0000259" key="1">
    <source>
        <dbReference type="PROSITE" id="PS50075"/>
    </source>
</evidence>